<evidence type="ECO:0000313" key="1">
    <source>
        <dbReference type="EMBL" id="TFK58859.1"/>
    </source>
</evidence>
<sequence>MGGGNKKPSSKKKRSNQHNPSADPSATSSTDTGVGPASQPEESPTETSVLGMFTLSILSSPQSCSSKNHYTLRKNRQYAGAVDVGASRRPSADVAAERERKTREHREKEKAKDAAIDSVVDIEQEMEKEDQNMRKGETTTNLPPRVHNRRPTPTFDVDRQTDDVEMEDDGRTTSSYAPDNVPDSDSEESGSVMDASGEEDVTRLKKISATTKIRKIHKPEQPKESEEEEEVEPRKKAEKKRARQAVKEKRDVAESDTKGKRKVDDESVLETVTAAKKMKKSETGLRGGWDKGKPTKTNAPPTSEDDESIGGISDASDDARAERTSLTNNRRTVTKSLAKIGPTTSVEDFIKPNTTRITLRGHVPPASLVKVQTTVYPLLRQYFGISLRPWTELPEDEVIKMYLSIIPDDKSWASGNEGHKVVVKLSADVLSQWRSKMGSNALKYMKEVIVKEPDHANNPDSLKTWCADMLSGDYKSRGFYYQTFIKAGSADVGDVKKRIFCHPLIASGLGWHLDQVSQLPPHLRKKDRPEAALILAIQAAHRAISRWSEGTYYEPPVPALQQFSADNWGDNPRRNVSDYPPKIPATIIQGTKPVSELKHVVQRLNESHWDRIMEAAKEFTKGTKKQNRNSKAEEEEVLVVAELSDFELHDDVSD</sequence>
<proteinExistence type="predicted"/>
<gene>
    <name evidence="1" type="ORF">BDN72DRAFT_906356</name>
</gene>
<protein>
    <submittedName>
        <fullName evidence="1">Uncharacterized protein</fullName>
    </submittedName>
</protein>
<evidence type="ECO:0000313" key="2">
    <source>
        <dbReference type="Proteomes" id="UP000308600"/>
    </source>
</evidence>
<accession>A0ACD3A0E6</accession>
<reference evidence="1 2" key="1">
    <citation type="journal article" date="2019" name="Nat. Ecol. Evol.">
        <title>Megaphylogeny resolves global patterns of mushroom evolution.</title>
        <authorList>
            <person name="Varga T."/>
            <person name="Krizsan K."/>
            <person name="Foldi C."/>
            <person name="Dima B."/>
            <person name="Sanchez-Garcia M."/>
            <person name="Sanchez-Ramirez S."/>
            <person name="Szollosi G.J."/>
            <person name="Szarkandi J.G."/>
            <person name="Papp V."/>
            <person name="Albert L."/>
            <person name="Andreopoulos W."/>
            <person name="Angelini C."/>
            <person name="Antonin V."/>
            <person name="Barry K.W."/>
            <person name="Bougher N.L."/>
            <person name="Buchanan P."/>
            <person name="Buyck B."/>
            <person name="Bense V."/>
            <person name="Catcheside P."/>
            <person name="Chovatia M."/>
            <person name="Cooper J."/>
            <person name="Damon W."/>
            <person name="Desjardin D."/>
            <person name="Finy P."/>
            <person name="Geml J."/>
            <person name="Haridas S."/>
            <person name="Hughes K."/>
            <person name="Justo A."/>
            <person name="Karasinski D."/>
            <person name="Kautmanova I."/>
            <person name="Kiss B."/>
            <person name="Kocsube S."/>
            <person name="Kotiranta H."/>
            <person name="LaButti K.M."/>
            <person name="Lechner B.E."/>
            <person name="Liimatainen K."/>
            <person name="Lipzen A."/>
            <person name="Lukacs Z."/>
            <person name="Mihaltcheva S."/>
            <person name="Morgado L.N."/>
            <person name="Niskanen T."/>
            <person name="Noordeloos M.E."/>
            <person name="Ohm R.A."/>
            <person name="Ortiz-Santana B."/>
            <person name="Ovrebo C."/>
            <person name="Racz N."/>
            <person name="Riley R."/>
            <person name="Savchenko A."/>
            <person name="Shiryaev A."/>
            <person name="Soop K."/>
            <person name="Spirin V."/>
            <person name="Szebenyi C."/>
            <person name="Tomsovsky M."/>
            <person name="Tulloss R.E."/>
            <person name="Uehling J."/>
            <person name="Grigoriev I.V."/>
            <person name="Vagvolgyi C."/>
            <person name="Papp T."/>
            <person name="Martin F.M."/>
            <person name="Miettinen O."/>
            <person name="Hibbett D.S."/>
            <person name="Nagy L.G."/>
        </authorList>
    </citation>
    <scope>NUCLEOTIDE SEQUENCE [LARGE SCALE GENOMIC DNA]</scope>
    <source>
        <strain evidence="1 2">NL-1719</strain>
    </source>
</reference>
<organism evidence="1 2">
    <name type="scientific">Pluteus cervinus</name>
    <dbReference type="NCBI Taxonomy" id="181527"/>
    <lineage>
        <taxon>Eukaryota</taxon>
        <taxon>Fungi</taxon>
        <taxon>Dikarya</taxon>
        <taxon>Basidiomycota</taxon>
        <taxon>Agaricomycotina</taxon>
        <taxon>Agaricomycetes</taxon>
        <taxon>Agaricomycetidae</taxon>
        <taxon>Agaricales</taxon>
        <taxon>Pluteineae</taxon>
        <taxon>Pluteaceae</taxon>
        <taxon>Pluteus</taxon>
    </lineage>
</organism>
<keyword evidence="2" id="KW-1185">Reference proteome</keyword>
<dbReference type="Proteomes" id="UP000308600">
    <property type="component" value="Unassembled WGS sequence"/>
</dbReference>
<dbReference type="EMBL" id="ML209168">
    <property type="protein sequence ID" value="TFK58859.1"/>
    <property type="molecule type" value="Genomic_DNA"/>
</dbReference>
<name>A0ACD3A0E6_9AGAR</name>